<feature type="transmembrane region" description="Helical" evidence="1">
    <location>
        <begin position="416"/>
        <end position="436"/>
    </location>
</feature>
<keyword evidence="3" id="KW-1185">Reference proteome</keyword>
<feature type="transmembrane region" description="Helical" evidence="1">
    <location>
        <begin position="110"/>
        <end position="131"/>
    </location>
</feature>
<feature type="transmembrane region" description="Helical" evidence="1">
    <location>
        <begin position="240"/>
        <end position="257"/>
    </location>
</feature>
<dbReference type="STRING" id="41431.PCC8801_3253"/>
<dbReference type="EMBL" id="CP001287">
    <property type="protein sequence ID" value="ACK67226.1"/>
    <property type="molecule type" value="Genomic_DNA"/>
</dbReference>
<feature type="transmembrane region" description="Helical" evidence="1">
    <location>
        <begin position="169"/>
        <end position="187"/>
    </location>
</feature>
<feature type="transmembrane region" description="Helical" evidence="1">
    <location>
        <begin position="500"/>
        <end position="522"/>
    </location>
</feature>
<dbReference type="OrthoDB" id="417017at2"/>
<proteinExistence type="predicted"/>
<dbReference type="Proteomes" id="UP000008204">
    <property type="component" value="Chromosome"/>
</dbReference>
<organism evidence="2 3">
    <name type="scientific">Rippkaea orientalis (strain PCC 8801 / RF-1)</name>
    <name type="common">Cyanothece sp. (strain PCC 8801)</name>
    <dbReference type="NCBI Taxonomy" id="41431"/>
    <lineage>
        <taxon>Bacteria</taxon>
        <taxon>Bacillati</taxon>
        <taxon>Cyanobacteriota</taxon>
        <taxon>Cyanophyceae</taxon>
        <taxon>Oscillatoriophycideae</taxon>
        <taxon>Chroococcales</taxon>
        <taxon>Aphanothecaceae</taxon>
        <taxon>Rippkaea</taxon>
        <taxon>Rippkaea orientalis</taxon>
    </lineage>
</organism>
<feature type="transmembrane region" description="Helical" evidence="1">
    <location>
        <begin position="43"/>
        <end position="65"/>
    </location>
</feature>
<dbReference type="RefSeq" id="WP_012596487.1">
    <property type="nucleotide sequence ID" value="NC_011726.1"/>
</dbReference>
<dbReference type="KEGG" id="cyp:PCC8801_3253"/>
<feature type="transmembrane region" description="Helical" evidence="1">
    <location>
        <begin position="71"/>
        <end position="90"/>
    </location>
</feature>
<feature type="transmembrane region" description="Helical" evidence="1">
    <location>
        <begin position="6"/>
        <end position="23"/>
    </location>
</feature>
<accession>B7JYC4</accession>
<protein>
    <recommendedName>
        <fullName evidence="4">Glycosyltransferase RgtA/B/C/D-like domain-containing protein</fullName>
    </recommendedName>
</protein>
<name>B7JYC4_RIPO1</name>
<feature type="transmembrane region" description="Helical" evidence="1">
    <location>
        <begin position="269"/>
        <end position="297"/>
    </location>
</feature>
<feature type="transmembrane region" description="Helical" evidence="1">
    <location>
        <begin position="470"/>
        <end position="488"/>
    </location>
</feature>
<evidence type="ECO:0008006" key="4">
    <source>
        <dbReference type="Google" id="ProtNLM"/>
    </source>
</evidence>
<dbReference type="eggNOG" id="ENOG502Z7IV">
    <property type="taxonomic scope" value="Bacteria"/>
</dbReference>
<dbReference type="HOGENOM" id="CLU_448857_0_0_3"/>
<feature type="transmembrane region" description="Helical" evidence="1">
    <location>
        <begin position="318"/>
        <end position="337"/>
    </location>
</feature>
<evidence type="ECO:0000256" key="1">
    <source>
        <dbReference type="SAM" id="Phobius"/>
    </source>
</evidence>
<keyword evidence="1" id="KW-1133">Transmembrane helix</keyword>
<keyword evidence="1" id="KW-0812">Transmembrane</keyword>
<evidence type="ECO:0000313" key="2">
    <source>
        <dbReference type="EMBL" id="ACK67226.1"/>
    </source>
</evidence>
<sequence length="600" mass="68889">MLIPLTSFIVGIALLGFACFAYFGNPIVKSIPGIFNLKGEQSFAWGISCIAIALILGMIGYLGYIDSSLLRTLRIILGLVGLCLMALNFFQTTFSIPTEHITKYTKYIQLEPILTSLSIGILFSIFLISFFDYNYGGDAFMYHVPFAARIWGIVTPEHYIFEHDTENRFLGFPLLASFLQGLFWKVLQKPEATNLVCYSSLIILLAYLKFYLKIPFYLGTLALLAVPMVHMHAARSYVDLPANVGVSILILTTYLFYTNKLQVNNKTLLIVFLSSATAANIKFQLIPVVFLILCFLFPQIISKYQQNNDHKKMGLIQISKTLVLCFVACLIIFSTSFKNIILYQNPFYPVKVEIAGVVLNHNEAPPNFMHENIKKLPPALRWGKSVLEINAFDSRRPWPWTLGMDFISWEEEKFGMGGYFGGYVIFNLLLFIYLVCKRRDTESKIAIRLMILMTLITSILPQSYELRYYMYWMIVFVSLNCYLTCRLVETSPQKISWLTPRNVALVAMAFMLIFITKTRYFFTRPEFSSFSKQLERTDIINQDLLRSIKDGDQICLVGKAPHAFFYNSSFYPDRNYSIKAEFDMPPDYIAEKCQGRKILR</sequence>
<gene>
    <name evidence="2" type="ordered locus">PCC8801_3253</name>
</gene>
<dbReference type="AlphaFoldDB" id="B7JYC4"/>
<reference evidence="3" key="1">
    <citation type="journal article" date="2011" name="MBio">
        <title>Novel metabolic attributes of the genus Cyanothece, comprising a group of unicellular nitrogen-fixing Cyanobacteria.</title>
        <authorList>
            <person name="Bandyopadhyay A."/>
            <person name="Elvitigala T."/>
            <person name="Welsh E."/>
            <person name="Stockel J."/>
            <person name="Liberton M."/>
            <person name="Min H."/>
            <person name="Sherman L.A."/>
            <person name="Pakrasi H.B."/>
        </authorList>
    </citation>
    <scope>NUCLEOTIDE SEQUENCE [LARGE SCALE GENOMIC DNA]</scope>
    <source>
        <strain evidence="3">PCC 8801</strain>
    </source>
</reference>
<evidence type="ECO:0000313" key="3">
    <source>
        <dbReference type="Proteomes" id="UP000008204"/>
    </source>
</evidence>
<feature type="transmembrane region" description="Helical" evidence="1">
    <location>
        <begin position="445"/>
        <end position="464"/>
    </location>
</feature>
<keyword evidence="1" id="KW-0472">Membrane</keyword>